<feature type="compositionally biased region" description="Polar residues" evidence="1">
    <location>
        <begin position="169"/>
        <end position="199"/>
    </location>
</feature>
<feature type="compositionally biased region" description="Basic and acidic residues" evidence="1">
    <location>
        <begin position="145"/>
        <end position="157"/>
    </location>
</feature>
<sequence length="441" mass="48225">MATKPKEGGTLTGNDKKKVPSSSSLPTPTKRITKPSTTSKSNSTTQPEKNKSNSTTSSEKNSSSYLKPTTSFRQTKTEIPIKPPPIRRRSFDRPLSSSTLTTKTTQPSPSRLHKALVSPGPRERSASLNTRSPVVPVKSVAPLKHISEKTPSDDAKSKLVGKKAAKKITTPNSNIASSNTAKKITTPNSNIASSNTAKKVSNDHAASVNPTKIKSVATDKDSSNVETEDVKEVKEVTNQEVEVIKVENEEQASHENVSLDVNSEIVHEHEHEHDNQVLEDSGTPQNQVDDEKVISTVSEEAEKESQEEKHEVEHEEEDNENQPEEDDHSEVERKEVVNENEQNESGIVTEDEKNENNEEPGREEKESVEGGVSEEVEEVEEKAKAEVAKPKQEVAGGGNGKKESQVSNDMIEETASKLLGRKNKVLALAGAFQTVIDHQTK</sequence>
<evidence type="ECO:0000313" key="2">
    <source>
        <dbReference type="EMBL" id="CAI8605812.1"/>
    </source>
</evidence>
<feature type="compositionally biased region" description="Low complexity" evidence="1">
    <location>
        <begin position="34"/>
        <end position="45"/>
    </location>
</feature>
<feature type="compositionally biased region" description="Basic and acidic residues" evidence="1">
    <location>
        <begin position="265"/>
        <end position="276"/>
    </location>
</feature>
<dbReference type="AlphaFoldDB" id="A0AAV1A6Y0"/>
<keyword evidence="3" id="KW-1185">Reference proteome</keyword>
<proteinExistence type="predicted"/>
<feature type="compositionally biased region" description="Polar residues" evidence="1">
    <location>
        <begin position="65"/>
        <end position="74"/>
    </location>
</feature>
<accession>A0AAV1A6Y0</accession>
<dbReference type="Proteomes" id="UP001157006">
    <property type="component" value="Chromosome 3"/>
</dbReference>
<dbReference type="EMBL" id="OX451738">
    <property type="protein sequence ID" value="CAI8605812.1"/>
    <property type="molecule type" value="Genomic_DNA"/>
</dbReference>
<evidence type="ECO:0008006" key="4">
    <source>
        <dbReference type="Google" id="ProtNLM"/>
    </source>
</evidence>
<feature type="region of interest" description="Disordered" evidence="1">
    <location>
        <begin position="245"/>
        <end position="409"/>
    </location>
</feature>
<feature type="region of interest" description="Disordered" evidence="1">
    <location>
        <begin position="1"/>
        <end position="233"/>
    </location>
</feature>
<reference evidence="2 3" key="1">
    <citation type="submission" date="2023-01" db="EMBL/GenBank/DDBJ databases">
        <authorList>
            <person name="Kreplak J."/>
        </authorList>
    </citation>
    <scope>NUCLEOTIDE SEQUENCE [LARGE SCALE GENOMIC DNA]</scope>
</reference>
<organism evidence="2 3">
    <name type="scientific">Vicia faba</name>
    <name type="common">Broad bean</name>
    <name type="synonym">Faba vulgaris</name>
    <dbReference type="NCBI Taxonomy" id="3906"/>
    <lineage>
        <taxon>Eukaryota</taxon>
        <taxon>Viridiplantae</taxon>
        <taxon>Streptophyta</taxon>
        <taxon>Embryophyta</taxon>
        <taxon>Tracheophyta</taxon>
        <taxon>Spermatophyta</taxon>
        <taxon>Magnoliopsida</taxon>
        <taxon>eudicotyledons</taxon>
        <taxon>Gunneridae</taxon>
        <taxon>Pentapetalae</taxon>
        <taxon>rosids</taxon>
        <taxon>fabids</taxon>
        <taxon>Fabales</taxon>
        <taxon>Fabaceae</taxon>
        <taxon>Papilionoideae</taxon>
        <taxon>50 kb inversion clade</taxon>
        <taxon>NPAAA clade</taxon>
        <taxon>Hologalegina</taxon>
        <taxon>IRL clade</taxon>
        <taxon>Fabeae</taxon>
        <taxon>Vicia</taxon>
    </lineage>
</organism>
<gene>
    <name evidence="2" type="ORF">VFH_III200240</name>
</gene>
<dbReference type="PANTHER" id="PTHR33349">
    <property type="entry name" value="EMB|CAB62594.1"/>
    <property type="match status" value="1"/>
</dbReference>
<feature type="compositionally biased region" description="Basic and acidic residues" evidence="1">
    <location>
        <begin position="217"/>
        <end position="233"/>
    </location>
</feature>
<evidence type="ECO:0000256" key="1">
    <source>
        <dbReference type="SAM" id="MobiDB-lite"/>
    </source>
</evidence>
<dbReference type="PANTHER" id="PTHR33349:SF27">
    <property type="entry name" value="CALMODULIN-BINDING DOMAIN, PLANT-RELATED"/>
    <property type="match status" value="1"/>
</dbReference>
<feature type="compositionally biased region" description="Basic and acidic residues" evidence="1">
    <location>
        <begin position="381"/>
        <end position="392"/>
    </location>
</feature>
<feature type="compositionally biased region" description="Acidic residues" evidence="1">
    <location>
        <begin position="314"/>
        <end position="329"/>
    </location>
</feature>
<evidence type="ECO:0000313" key="3">
    <source>
        <dbReference type="Proteomes" id="UP001157006"/>
    </source>
</evidence>
<feature type="compositionally biased region" description="Low complexity" evidence="1">
    <location>
        <begin position="94"/>
        <end position="110"/>
    </location>
</feature>
<feature type="compositionally biased region" description="Basic and acidic residues" evidence="1">
    <location>
        <begin position="350"/>
        <end position="368"/>
    </location>
</feature>
<protein>
    <recommendedName>
        <fullName evidence="4">Calmodulin-binding domain-containing protein</fullName>
    </recommendedName>
</protein>
<feature type="compositionally biased region" description="Low complexity" evidence="1">
    <location>
        <begin position="52"/>
        <end position="64"/>
    </location>
</feature>
<feature type="compositionally biased region" description="Basic and acidic residues" evidence="1">
    <location>
        <begin position="303"/>
        <end position="313"/>
    </location>
</feature>
<name>A0AAV1A6Y0_VICFA</name>